<dbReference type="GO" id="GO:0005634">
    <property type="term" value="C:nucleus"/>
    <property type="evidence" value="ECO:0007669"/>
    <property type="project" value="TreeGrafter"/>
</dbReference>
<dbReference type="CDD" id="cd04666">
    <property type="entry name" value="NUDIX_DIPP2_like_Nudt4"/>
    <property type="match status" value="1"/>
</dbReference>
<keyword evidence="6" id="KW-0460">Magnesium</keyword>
<dbReference type="AlphaFoldDB" id="A0AAV8TY38"/>
<dbReference type="Proteomes" id="UP001159364">
    <property type="component" value="Linkage Group LG02"/>
</dbReference>
<sequence length="223" mass="25982">MPILSQARHRPNIHFSADMEQLTFILSILRPLLSVLSPFFVFPQKKLLPLRLERIDSFGSRTGRQLQRYDKGYRQVVGCIPYRYRKIKELTDGTCVQDLEVLVISPQKGPGMLFPKGGWEEDESMEEAALRETKEEAGVVGIVERKLGKWSYSSKRGGKMHDGHMFPLLVQEQLNDWPEKNFRKRQWVTVNEAREVCQQQWMKQALEELVKIQLPSKQQKTVK</sequence>
<evidence type="ECO:0000259" key="8">
    <source>
        <dbReference type="PROSITE" id="PS51462"/>
    </source>
</evidence>
<dbReference type="InterPro" id="IPR015797">
    <property type="entry name" value="NUDIX_hydrolase-like_dom_sf"/>
</dbReference>
<dbReference type="EMBL" id="JAIWQS010000002">
    <property type="protein sequence ID" value="KAJ8771927.1"/>
    <property type="molecule type" value="Genomic_DNA"/>
</dbReference>
<protein>
    <recommendedName>
        <fullName evidence="8">Nudix hydrolase domain-containing protein</fullName>
    </recommendedName>
</protein>
<name>A0AAV8TY38_9ROSI</name>
<evidence type="ECO:0000256" key="5">
    <source>
        <dbReference type="ARBA" id="ARBA00022801"/>
    </source>
</evidence>
<keyword evidence="10" id="KW-1185">Reference proteome</keyword>
<evidence type="ECO:0000256" key="3">
    <source>
        <dbReference type="ARBA" id="ARBA00005582"/>
    </source>
</evidence>
<comment type="cofactor">
    <cofactor evidence="2">
        <name>Mg(2+)</name>
        <dbReference type="ChEBI" id="CHEBI:18420"/>
    </cofactor>
</comment>
<dbReference type="Gene3D" id="3.90.79.10">
    <property type="entry name" value="Nucleoside Triphosphate Pyrophosphohydrolase"/>
    <property type="match status" value="1"/>
</dbReference>
<evidence type="ECO:0000313" key="9">
    <source>
        <dbReference type="EMBL" id="KAJ8771927.1"/>
    </source>
</evidence>
<dbReference type="GO" id="GO:0016462">
    <property type="term" value="F:pyrophosphatase activity"/>
    <property type="evidence" value="ECO:0007669"/>
    <property type="project" value="InterPro"/>
</dbReference>
<dbReference type="GO" id="GO:0005737">
    <property type="term" value="C:cytoplasm"/>
    <property type="evidence" value="ECO:0007669"/>
    <property type="project" value="TreeGrafter"/>
</dbReference>
<dbReference type="PANTHER" id="PTHR12629:SF15">
    <property type="entry name" value="NUDIX HYDROLASE 4"/>
    <property type="match status" value="1"/>
</dbReference>
<dbReference type="PROSITE" id="PS51462">
    <property type="entry name" value="NUDIX"/>
    <property type="match status" value="1"/>
</dbReference>
<keyword evidence="5" id="KW-0378">Hydrolase</keyword>
<comment type="cofactor">
    <cofactor evidence="1">
        <name>Mn(2+)</name>
        <dbReference type="ChEBI" id="CHEBI:29035"/>
    </cofactor>
</comment>
<dbReference type="InterPro" id="IPR000086">
    <property type="entry name" value="NUDIX_hydrolase_dom"/>
</dbReference>
<organism evidence="9 10">
    <name type="scientific">Erythroxylum novogranatense</name>
    <dbReference type="NCBI Taxonomy" id="1862640"/>
    <lineage>
        <taxon>Eukaryota</taxon>
        <taxon>Viridiplantae</taxon>
        <taxon>Streptophyta</taxon>
        <taxon>Embryophyta</taxon>
        <taxon>Tracheophyta</taxon>
        <taxon>Spermatophyta</taxon>
        <taxon>Magnoliopsida</taxon>
        <taxon>eudicotyledons</taxon>
        <taxon>Gunneridae</taxon>
        <taxon>Pentapetalae</taxon>
        <taxon>rosids</taxon>
        <taxon>fabids</taxon>
        <taxon>Malpighiales</taxon>
        <taxon>Erythroxylaceae</taxon>
        <taxon>Erythroxylum</taxon>
    </lineage>
</organism>
<keyword evidence="7" id="KW-0464">Manganese</keyword>
<comment type="caution">
    <text evidence="9">The sequence shown here is derived from an EMBL/GenBank/DDBJ whole genome shotgun (WGS) entry which is preliminary data.</text>
</comment>
<dbReference type="InterPro" id="IPR020084">
    <property type="entry name" value="NUDIX_hydrolase_CS"/>
</dbReference>
<comment type="similarity">
    <text evidence="3">Belongs to the Nudix hydrolase family.</text>
</comment>
<evidence type="ECO:0000256" key="1">
    <source>
        <dbReference type="ARBA" id="ARBA00001936"/>
    </source>
</evidence>
<gene>
    <name evidence="9" type="ORF">K2173_027104</name>
</gene>
<reference evidence="9 10" key="1">
    <citation type="submission" date="2021-09" db="EMBL/GenBank/DDBJ databases">
        <title>Genomic insights and catalytic innovation underlie evolution of tropane alkaloids biosynthesis.</title>
        <authorList>
            <person name="Wang Y.-J."/>
            <person name="Tian T."/>
            <person name="Huang J.-P."/>
            <person name="Huang S.-X."/>
        </authorList>
    </citation>
    <scope>NUCLEOTIDE SEQUENCE [LARGE SCALE GENOMIC DNA]</scope>
    <source>
        <strain evidence="9">KIB-2018</strain>
        <tissue evidence="9">Leaf</tissue>
    </source>
</reference>
<dbReference type="InterPro" id="IPR047198">
    <property type="entry name" value="DDP-like_NUDIX"/>
</dbReference>
<evidence type="ECO:0000256" key="7">
    <source>
        <dbReference type="ARBA" id="ARBA00023211"/>
    </source>
</evidence>
<accession>A0AAV8TY38</accession>
<dbReference type="FunFam" id="3.90.79.10:FF:000022">
    <property type="entry name" value="Nudix hydrolase 17, mitochondrial"/>
    <property type="match status" value="1"/>
</dbReference>
<dbReference type="GO" id="GO:0046872">
    <property type="term" value="F:metal ion binding"/>
    <property type="evidence" value="ECO:0007669"/>
    <property type="project" value="UniProtKB-KW"/>
</dbReference>
<keyword evidence="4" id="KW-0479">Metal-binding</keyword>
<evidence type="ECO:0000256" key="6">
    <source>
        <dbReference type="ARBA" id="ARBA00022842"/>
    </source>
</evidence>
<dbReference type="PANTHER" id="PTHR12629">
    <property type="entry name" value="DIPHOSPHOINOSITOL POLYPHOSPHATE PHOSPHOHYDROLASE"/>
    <property type="match status" value="1"/>
</dbReference>
<dbReference type="PROSITE" id="PS00893">
    <property type="entry name" value="NUDIX_BOX"/>
    <property type="match status" value="1"/>
</dbReference>
<feature type="domain" description="Nudix hydrolase" evidence="8">
    <location>
        <begin position="72"/>
        <end position="210"/>
    </location>
</feature>
<evidence type="ECO:0000313" key="10">
    <source>
        <dbReference type="Proteomes" id="UP001159364"/>
    </source>
</evidence>
<proteinExistence type="inferred from homology"/>
<dbReference type="Pfam" id="PF00293">
    <property type="entry name" value="NUDIX"/>
    <property type="match status" value="1"/>
</dbReference>
<evidence type="ECO:0000256" key="4">
    <source>
        <dbReference type="ARBA" id="ARBA00022723"/>
    </source>
</evidence>
<dbReference type="SUPFAM" id="SSF55811">
    <property type="entry name" value="Nudix"/>
    <property type="match status" value="1"/>
</dbReference>
<evidence type="ECO:0000256" key="2">
    <source>
        <dbReference type="ARBA" id="ARBA00001946"/>
    </source>
</evidence>